<comment type="caution">
    <text evidence="4">The sequence shown here is derived from an EMBL/GenBank/DDBJ whole genome shotgun (WGS) entry which is preliminary data.</text>
</comment>
<reference evidence="4 5" key="1">
    <citation type="submission" date="2017-09" db="EMBL/GenBank/DDBJ databases">
        <title>Genome sequencing of Besnoitia besnoiti strain Bb-Ger1.</title>
        <authorList>
            <person name="Schares G."/>
            <person name="Venepally P."/>
            <person name="Lorenzi H.A."/>
        </authorList>
    </citation>
    <scope>NUCLEOTIDE SEQUENCE [LARGE SCALE GENOMIC DNA]</scope>
    <source>
        <strain evidence="4 5">Bb-Ger1</strain>
    </source>
</reference>
<keyword evidence="2" id="KW-0472">Membrane</keyword>
<feature type="transmembrane region" description="Helical" evidence="2">
    <location>
        <begin position="109"/>
        <end position="130"/>
    </location>
</feature>
<dbReference type="STRING" id="94643.A0A2A9MCB2"/>
<feature type="compositionally biased region" description="Basic and acidic residues" evidence="1">
    <location>
        <begin position="858"/>
        <end position="867"/>
    </location>
</feature>
<feature type="transmembrane region" description="Helical" evidence="2">
    <location>
        <begin position="1796"/>
        <end position="1818"/>
    </location>
</feature>
<dbReference type="RefSeq" id="XP_029219518.1">
    <property type="nucleotide sequence ID" value="XM_029363595.1"/>
</dbReference>
<evidence type="ECO:0000259" key="3">
    <source>
        <dbReference type="Pfam" id="PF07819"/>
    </source>
</evidence>
<dbReference type="VEuPathDB" id="ToxoDB:BESB_051600"/>
<feature type="compositionally biased region" description="Low complexity" evidence="1">
    <location>
        <begin position="844"/>
        <end position="857"/>
    </location>
</feature>
<organism evidence="4 5">
    <name type="scientific">Besnoitia besnoiti</name>
    <name type="common">Apicomplexan protozoan</name>
    <dbReference type="NCBI Taxonomy" id="94643"/>
    <lineage>
        <taxon>Eukaryota</taxon>
        <taxon>Sar</taxon>
        <taxon>Alveolata</taxon>
        <taxon>Apicomplexa</taxon>
        <taxon>Conoidasida</taxon>
        <taxon>Coccidia</taxon>
        <taxon>Eucoccidiorida</taxon>
        <taxon>Eimeriorina</taxon>
        <taxon>Sarcocystidae</taxon>
        <taxon>Besnoitia</taxon>
    </lineage>
</organism>
<proteinExistence type="predicted"/>
<accession>A0A2A9MCB2</accession>
<feature type="region of interest" description="Disordered" evidence="1">
    <location>
        <begin position="625"/>
        <end position="656"/>
    </location>
</feature>
<feature type="transmembrane region" description="Helical" evidence="2">
    <location>
        <begin position="1509"/>
        <end position="1531"/>
    </location>
</feature>
<feature type="transmembrane region" description="Helical" evidence="2">
    <location>
        <begin position="1824"/>
        <end position="1842"/>
    </location>
</feature>
<gene>
    <name evidence="4" type="ORF">BESB_051600</name>
</gene>
<keyword evidence="5" id="KW-1185">Reference proteome</keyword>
<evidence type="ECO:0000256" key="2">
    <source>
        <dbReference type="SAM" id="Phobius"/>
    </source>
</evidence>
<feature type="transmembrane region" description="Helical" evidence="2">
    <location>
        <begin position="1577"/>
        <end position="1599"/>
    </location>
</feature>
<dbReference type="GO" id="GO:0016788">
    <property type="term" value="F:hydrolase activity, acting on ester bonds"/>
    <property type="evidence" value="ECO:0007669"/>
    <property type="project" value="InterPro"/>
</dbReference>
<evidence type="ECO:0000313" key="5">
    <source>
        <dbReference type="Proteomes" id="UP000224006"/>
    </source>
</evidence>
<evidence type="ECO:0000256" key="1">
    <source>
        <dbReference type="SAM" id="MobiDB-lite"/>
    </source>
</evidence>
<dbReference type="InterPro" id="IPR012908">
    <property type="entry name" value="PGAP1-ab_dom-like"/>
</dbReference>
<dbReference type="Pfam" id="PF07819">
    <property type="entry name" value="PGAP1"/>
    <property type="match status" value="1"/>
</dbReference>
<dbReference type="Proteomes" id="UP000224006">
    <property type="component" value="Chromosome IV"/>
</dbReference>
<feature type="compositionally biased region" description="Basic and acidic residues" evidence="1">
    <location>
        <begin position="1544"/>
        <end position="1556"/>
    </location>
</feature>
<feature type="region of interest" description="Disordered" evidence="1">
    <location>
        <begin position="687"/>
        <end position="721"/>
    </location>
</feature>
<keyword evidence="2" id="KW-1133">Transmembrane helix</keyword>
<feature type="region of interest" description="Disordered" evidence="1">
    <location>
        <begin position="1536"/>
        <end position="1556"/>
    </location>
</feature>
<dbReference type="EMBL" id="NWUJ01000004">
    <property type="protein sequence ID" value="PFH35509.1"/>
    <property type="molecule type" value="Genomic_DNA"/>
</dbReference>
<feature type="region of interest" description="Disordered" evidence="1">
    <location>
        <begin position="949"/>
        <end position="975"/>
    </location>
</feature>
<evidence type="ECO:0000313" key="4">
    <source>
        <dbReference type="EMBL" id="PFH35509.1"/>
    </source>
</evidence>
<feature type="region of interest" description="Disordered" evidence="1">
    <location>
        <begin position="371"/>
        <end position="395"/>
    </location>
</feature>
<feature type="compositionally biased region" description="Acidic residues" evidence="1">
    <location>
        <begin position="625"/>
        <end position="634"/>
    </location>
</feature>
<feature type="transmembrane region" description="Helical" evidence="2">
    <location>
        <begin position="2012"/>
        <end position="2035"/>
    </location>
</feature>
<feature type="region of interest" description="Disordered" evidence="1">
    <location>
        <begin position="457"/>
        <end position="478"/>
    </location>
</feature>
<feature type="domain" description="GPI inositol-deacylase PGAP1-like alpha/beta" evidence="3">
    <location>
        <begin position="206"/>
        <end position="354"/>
    </location>
</feature>
<protein>
    <submittedName>
        <fullName evidence="4">PGAP1 family protein</fullName>
    </submittedName>
</protein>
<feature type="transmembrane region" description="Helical" evidence="2">
    <location>
        <begin position="1644"/>
        <end position="1662"/>
    </location>
</feature>
<dbReference type="OrthoDB" id="348976at2759"/>
<keyword evidence="2" id="KW-0812">Transmembrane</keyword>
<feature type="compositionally biased region" description="Low complexity" evidence="1">
    <location>
        <begin position="949"/>
        <end position="960"/>
    </location>
</feature>
<dbReference type="GeneID" id="40310089"/>
<dbReference type="KEGG" id="bbes:BESB_051600"/>
<feature type="region of interest" description="Disordered" evidence="1">
    <location>
        <begin position="841"/>
        <end position="869"/>
    </location>
</feature>
<sequence>MAFDGERREDSGTTFSSNRLLSSRSATLRACTTFLERAGSDSAAGQTGDGTDLHGTDLSHAAAAQSIGAETHNETPACEKDTSFDDRRLWLPTFLHRVTSSLPAFASKVVFYAAIFVVTFVLLCGLSPYYHVNHTRNLVRASGLFHRVPLPNTHYGLLFMSLESEPPIDFSQPLSQTKRYRHRDGDALREGPNTTQHPDDEIEFHPILMVAGHVGDWRQVLPWGKLLRFYERRRDKLSSSGHEADPLEHTELHLFGTRLGDFNERQRQQQVSASQAKNVQHRHGRKTKVVHHVYVVDFHREPSGLHPAIIEKQAEFVLLCIKKIQSLYAPLPETGVSQRLAPPLTVFGHSMGGLSVLRALSRRWRIEPSGGRALSENSAATHADTGASGTEDKRAPASRQLDFSSFSFLTVVLLNSPVGGLPVLQLSVPFRFFYRRLWRDVRKRFGLQHRGSQLLASGGVSGGSRADPLGRQSSLEVSSRSPSTAAAACLPSRAFLVSASSGWIDEFVSPAAALPPSLRRRFSSQTRDFQTPVDREAGGAASSCVYRSQFHFFSLLLPFARDVHTQHTHDNIMWSRPALFMFAHMLREQERLLAAVRQNERAALAAGLQPGSAPWERAVFEELGDEGQASEEHEEGARLAGPNSPAAQSPAACADKSHVGKALSPVERMLRRVETLTVSPLATALSPRTQVRDATPAGSVGSSFSRDAAAESRSDSRGMSAQIAQDAISALACGATPSCGVAPQAVPITDRYLEARLHRALEILFSTQAMESGALAENEPADGKKARDAGDVVTIKQGPAAGISGEGVFRVISSLDALSSPLMSSLPPVLVYPYSFGSQNHSQGAAGAAQNTAGRSASSEDRAESRSQHRVARFQKPFFFGLKPAPLAPFQRPSEGDDYNEGSLPVCRRQVKLRETVGASSAADETLDESVISEISAFLEQLLARASGDSSSCSASGHCATPVSESASGRRTHEEELRLAVASNSSGAGSSQSSFPFAFFLATPKALVSGGKDAEQAHQFSFFFLPPSLSLFYPVKACGWLLPPSLPFRHRPVDDSQTPGQVGVSPDGDVAFLILVNQNAVIPPLGQPGIVGAMAHVDAESGRKAGSQASFQPNAVSPGPNRQAANLSVPVPSPAGDPRALYQLSFHFLPFFKVSFPQFPFLQFLLSLVFPMSARIPLAKLSHSHRALLSSPAYLLLPSPSSLAFFLPYQYRTRVEFVKQQPARPGSSRGVLNEEIRSFRTFCNEVDILLAVWEEPESLTAVPGGRREDASHPSSQFVSAEIGVQQQKISLKERCFLREGPRENAWTWSWLPGSTLEEVGGLRLSSEERGEGGQKSADTGKSWTTFFKDFAKNFQLLDAESSPNVFAPRYMPPRTTPCASAGAHSEETHADWRGVQAGRSDSQEQRGHTGGIGASGKEDAALFREVCDGGADFIRAQTTPVILLPTTHVDAVTEDVRHRTTPGGAVEATQASSLSPLATQSEHEEWNAELVVEVTGSPLSLIRNLLHMYLPLFVAFLISVSGLAVAFFLLFPSSTDVSTPQREGGTRDLKTSADPARRSATFPGGCLRFGSHVNLSAVLFCGMLALVSVAVLCHSRVFFASYCRSEVAEAQRAPPGGLLDALVSSALAPPSSFLLSMHPPLPPVSLLLVLLGLAVSLFWLLMHAGRAVCCILRVALSVLRRLVFPAGRLCLALCSRRSGKDGGSLFAGSAETIHLAGSERGDAGCPAAQPCDGDKLARPAARDSCSGQIPQGSSADSLFKVGSNRGQCSGPQALSDESQLPPPQQRTCFNKMRETVAGASLGLCAFVIFVSFLLFLAVHQPHQAALVMLLISVVGMLATAMWRQGTHRPEPRAFGKQLTAEVEKKGLGARTEVQSGKELRGTCDRGRRQNLLVLLWCQLFLFLLLDALPMGLSVWRLLGLHELAEGRHCPFADSNNSLREKMAGSNYVLRSNELDDSSLVWRLGGWVLFPSLQAFPLPEGQFPHTDIVESVHSSTFSERVLVFASILAEDELLVQGLVMFLCLLPAIWMCSWLLYQSIREESQMGWSSTVGGKHGQGVACPPLAPKVQASLQVVAAAVLPALVFWLPDGIQMILSVHLLLQCIVFSSGTLRLPLLQ</sequence>
<name>A0A2A9MCB2_BESBE</name>
<feature type="transmembrane region" description="Helical" evidence="2">
    <location>
        <begin position="1891"/>
        <end position="1912"/>
    </location>
</feature>